<name>B0PC04_9FIRM</name>
<reference evidence="1" key="2">
    <citation type="submission" date="2013-09" db="EMBL/GenBank/DDBJ databases">
        <title>Draft genome sequence of Anaerotruncus colihominis(DSM 17241).</title>
        <authorList>
            <person name="Sudarsanam P."/>
            <person name="Ley R."/>
            <person name="Guruge J."/>
            <person name="Turnbaugh P.J."/>
            <person name="Mahowald M."/>
            <person name="Liep D."/>
            <person name="Gordon J."/>
        </authorList>
    </citation>
    <scope>NUCLEOTIDE SEQUENCE</scope>
    <source>
        <strain evidence="1">DSM 17241</strain>
    </source>
</reference>
<reference evidence="1" key="1">
    <citation type="submission" date="2007-11" db="EMBL/GenBank/DDBJ databases">
        <authorList>
            <person name="Fulton L."/>
            <person name="Clifton S."/>
            <person name="Fulton B."/>
            <person name="Xu J."/>
            <person name="Minx P."/>
            <person name="Pepin K.H."/>
            <person name="Johnson M."/>
            <person name="Thiruvilangam P."/>
            <person name="Bhonagiri V."/>
            <person name="Nash W.E."/>
            <person name="Mardis E.R."/>
            <person name="Wilson R.K."/>
        </authorList>
    </citation>
    <scope>NUCLEOTIDE SEQUENCE [LARGE SCALE GENOMIC DNA]</scope>
    <source>
        <strain evidence="1">DSM 17241</strain>
    </source>
</reference>
<proteinExistence type="predicted"/>
<evidence type="ECO:0000313" key="1">
    <source>
        <dbReference type="EMBL" id="EDS11129.1"/>
    </source>
</evidence>
<keyword evidence="2" id="KW-1185">Reference proteome</keyword>
<dbReference type="AlphaFoldDB" id="B0PC04"/>
<organism evidence="1 2">
    <name type="scientific">Anaerotruncus colihominis DSM 17241</name>
    <dbReference type="NCBI Taxonomy" id="445972"/>
    <lineage>
        <taxon>Bacteria</taxon>
        <taxon>Bacillati</taxon>
        <taxon>Bacillota</taxon>
        <taxon>Clostridia</taxon>
        <taxon>Eubacteriales</taxon>
        <taxon>Oscillospiraceae</taxon>
        <taxon>Anaerotruncus</taxon>
    </lineage>
</organism>
<evidence type="ECO:0000313" key="2">
    <source>
        <dbReference type="Proteomes" id="UP000003803"/>
    </source>
</evidence>
<dbReference type="EMBL" id="ABGD02000018">
    <property type="protein sequence ID" value="EDS11129.1"/>
    <property type="molecule type" value="Genomic_DNA"/>
</dbReference>
<protein>
    <submittedName>
        <fullName evidence="1">Uncharacterized protein</fullName>
    </submittedName>
</protein>
<comment type="caution">
    <text evidence="1">The sequence shown here is derived from an EMBL/GenBank/DDBJ whole genome shotgun (WGS) entry which is preliminary data.</text>
</comment>
<accession>B0PC04</accession>
<gene>
    <name evidence="1" type="ORF">ANACOL_02313</name>
</gene>
<sequence length="54" mass="6075">MVFWHAMIGLCNSRHSYSQQEMSGNNNGVKSRKARWVTPAAALCQIRQSKGKPL</sequence>
<dbReference type="Proteomes" id="UP000003803">
    <property type="component" value="Unassembled WGS sequence"/>
</dbReference>
<dbReference type="HOGENOM" id="CLU_3039809_0_0_9"/>